<proteinExistence type="predicted"/>
<feature type="chain" id="PRO_5024329238" description="Beta-lactamase-inhibitor-like PepSY-like domain-containing protein" evidence="1">
    <location>
        <begin position="21"/>
        <end position="144"/>
    </location>
</feature>
<dbReference type="Gene3D" id="3.10.450.360">
    <property type="match status" value="1"/>
</dbReference>
<accession>A0A5P2G3Q2</accession>
<dbReference type="OrthoDB" id="670761at2"/>
<dbReference type="AlphaFoldDB" id="A0A5P2G3Q2"/>
<dbReference type="EMBL" id="CP044016">
    <property type="protein sequence ID" value="QES88440.1"/>
    <property type="molecule type" value="Genomic_DNA"/>
</dbReference>
<dbReference type="RefSeq" id="WP_131329328.1">
    <property type="nucleotide sequence ID" value="NZ_CP044016.1"/>
</dbReference>
<organism evidence="2 3">
    <name type="scientific">Rhizosphaericola mali</name>
    <dbReference type="NCBI Taxonomy" id="2545455"/>
    <lineage>
        <taxon>Bacteria</taxon>
        <taxon>Pseudomonadati</taxon>
        <taxon>Bacteroidota</taxon>
        <taxon>Chitinophagia</taxon>
        <taxon>Chitinophagales</taxon>
        <taxon>Chitinophagaceae</taxon>
        <taxon>Rhizosphaericola</taxon>
    </lineage>
</organism>
<evidence type="ECO:0008006" key="4">
    <source>
        <dbReference type="Google" id="ProtNLM"/>
    </source>
</evidence>
<keyword evidence="3" id="KW-1185">Reference proteome</keyword>
<evidence type="ECO:0000256" key="1">
    <source>
        <dbReference type="SAM" id="SignalP"/>
    </source>
</evidence>
<name>A0A5P2G3Q2_9BACT</name>
<sequence length="144" mass="16348">MKKLLIIAAAFIAISLQVSANSSNKTKDDKDDSINVFVHSNASKIVWHYHDNFDIATFTKDGYLMKAYYDAQGNMVSTTRALKNRNELPMVVLNNLDKQYPGWGMTDLFEENGLDKEMVYYAKVTDGDRSLILKITPKGRISKF</sequence>
<evidence type="ECO:0000313" key="3">
    <source>
        <dbReference type="Proteomes" id="UP000292424"/>
    </source>
</evidence>
<dbReference type="SUPFAM" id="SSF160574">
    <property type="entry name" value="BT0923-like"/>
    <property type="match status" value="1"/>
</dbReference>
<reference evidence="2 3" key="1">
    <citation type="submission" date="2019-09" db="EMBL/GenBank/DDBJ databases">
        <title>Complete genome sequence of Arachidicoccus sp. B3-10 isolated from apple orchard soil.</title>
        <authorList>
            <person name="Kim H.S."/>
            <person name="Han K.-I."/>
            <person name="Suh M.K."/>
            <person name="Lee K.C."/>
            <person name="Eom M.K."/>
            <person name="Kim J.-S."/>
            <person name="Kang S.W."/>
            <person name="Sin Y."/>
            <person name="Lee J.-S."/>
        </authorList>
    </citation>
    <scope>NUCLEOTIDE SEQUENCE [LARGE SCALE GENOMIC DNA]</scope>
    <source>
        <strain evidence="2 3">B3-10</strain>
    </source>
</reference>
<feature type="signal peptide" evidence="1">
    <location>
        <begin position="1"/>
        <end position="20"/>
    </location>
</feature>
<dbReference type="Proteomes" id="UP000292424">
    <property type="component" value="Chromosome"/>
</dbReference>
<keyword evidence="1" id="KW-0732">Signal</keyword>
<dbReference type="KEGG" id="arac:E0W69_007120"/>
<protein>
    <recommendedName>
        <fullName evidence="4">Beta-lactamase-inhibitor-like PepSY-like domain-containing protein</fullName>
    </recommendedName>
</protein>
<evidence type="ECO:0000313" key="2">
    <source>
        <dbReference type="EMBL" id="QES88440.1"/>
    </source>
</evidence>
<gene>
    <name evidence="2" type="ORF">E0W69_007120</name>
</gene>